<evidence type="ECO:0000313" key="1">
    <source>
        <dbReference type="EMBL" id="GEO05396.1"/>
    </source>
</evidence>
<reference evidence="1 2" key="1">
    <citation type="submission" date="2019-07" db="EMBL/GenBank/DDBJ databases">
        <title>Whole genome shotgun sequence of Adhaeribacter aerolatus NBRC 106133.</title>
        <authorList>
            <person name="Hosoyama A."/>
            <person name="Uohara A."/>
            <person name="Ohji S."/>
            <person name="Ichikawa N."/>
        </authorList>
    </citation>
    <scope>NUCLEOTIDE SEQUENCE [LARGE SCALE GENOMIC DNA]</scope>
    <source>
        <strain evidence="1 2">NBRC 106133</strain>
    </source>
</reference>
<protein>
    <submittedName>
        <fullName evidence="1">Uncharacterized protein</fullName>
    </submittedName>
</protein>
<proteinExistence type="predicted"/>
<dbReference type="Proteomes" id="UP000321532">
    <property type="component" value="Unassembled WGS sequence"/>
</dbReference>
<keyword evidence="2" id="KW-1185">Reference proteome</keyword>
<dbReference type="EMBL" id="BJYS01000023">
    <property type="protein sequence ID" value="GEO05396.1"/>
    <property type="molecule type" value="Genomic_DNA"/>
</dbReference>
<name>A0A512B0A1_9BACT</name>
<dbReference type="AlphaFoldDB" id="A0A512B0A1"/>
<organism evidence="1 2">
    <name type="scientific">Adhaeribacter aerolatus</name>
    <dbReference type="NCBI Taxonomy" id="670289"/>
    <lineage>
        <taxon>Bacteria</taxon>
        <taxon>Pseudomonadati</taxon>
        <taxon>Bacteroidota</taxon>
        <taxon>Cytophagia</taxon>
        <taxon>Cytophagales</taxon>
        <taxon>Hymenobacteraceae</taxon>
        <taxon>Adhaeribacter</taxon>
    </lineage>
</organism>
<accession>A0A512B0A1</accession>
<sequence length="103" mass="11663">MSGRGSIAFHNFLKQGATNTKSLFFDARLMREVNSCAMGKKKKKKKKDRNKLSFMQEVGKVIHQKSAEIALALITGIVTNYLTDASEKLMDRYVHKRTGEPDK</sequence>
<comment type="caution">
    <text evidence="1">The sequence shown here is derived from an EMBL/GenBank/DDBJ whole genome shotgun (WGS) entry which is preliminary data.</text>
</comment>
<gene>
    <name evidence="1" type="ORF">AAE02nite_30600</name>
</gene>
<evidence type="ECO:0000313" key="2">
    <source>
        <dbReference type="Proteomes" id="UP000321532"/>
    </source>
</evidence>